<dbReference type="GO" id="GO:0005886">
    <property type="term" value="C:plasma membrane"/>
    <property type="evidence" value="ECO:0007669"/>
    <property type="project" value="UniProtKB-SubCell"/>
</dbReference>
<feature type="transmembrane region" description="Helical" evidence="8">
    <location>
        <begin position="245"/>
        <end position="266"/>
    </location>
</feature>
<feature type="transmembrane region" description="Helical" evidence="8">
    <location>
        <begin position="7"/>
        <end position="30"/>
    </location>
</feature>
<dbReference type="Proteomes" id="UP000051861">
    <property type="component" value="Unassembled WGS sequence"/>
</dbReference>
<evidence type="ECO:0000313" key="11">
    <source>
        <dbReference type="Proteomes" id="UP000051861"/>
    </source>
</evidence>
<evidence type="ECO:0000256" key="5">
    <source>
        <dbReference type="ARBA" id="ARBA00022692"/>
    </source>
</evidence>
<feature type="transmembrane region" description="Helical" evidence="8">
    <location>
        <begin position="392"/>
        <end position="413"/>
    </location>
</feature>
<dbReference type="InterPro" id="IPR050297">
    <property type="entry name" value="LipidA_mod_glycosyltrf_83"/>
</dbReference>
<evidence type="ECO:0000256" key="3">
    <source>
        <dbReference type="ARBA" id="ARBA00022676"/>
    </source>
</evidence>
<gene>
    <name evidence="10" type="ORF">AMJ44_02370</name>
</gene>
<evidence type="ECO:0000256" key="6">
    <source>
        <dbReference type="ARBA" id="ARBA00022989"/>
    </source>
</evidence>
<evidence type="ECO:0000256" key="1">
    <source>
        <dbReference type="ARBA" id="ARBA00004651"/>
    </source>
</evidence>
<feature type="transmembrane region" description="Helical" evidence="8">
    <location>
        <begin position="121"/>
        <end position="141"/>
    </location>
</feature>
<dbReference type="PANTHER" id="PTHR33908">
    <property type="entry name" value="MANNOSYLTRANSFERASE YKCB-RELATED"/>
    <property type="match status" value="1"/>
</dbReference>
<reference evidence="10 11" key="1">
    <citation type="journal article" date="2015" name="Microbiome">
        <title>Genomic resolution of linkages in carbon, nitrogen, and sulfur cycling among widespread estuary sediment bacteria.</title>
        <authorList>
            <person name="Baker B.J."/>
            <person name="Lazar C.S."/>
            <person name="Teske A.P."/>
            <person name="Dick G.J."/>
        </authorList>
    </citation>
    <scope>NUCLEOTIDE SEQUENCE [LARGE SCALE GENOMIC DNA]</scope>
    <source>
        <strain evidence="10">DG_54_3</strain>
    </source>
</reference>
<sequence length="561" mass="65998">MKISKNTIGFIVVILLGLIASGFAFSYLLLPRDVFFWDESHHALYGLNIHRDLSNFDWVSFWVDTNHQGYWPFLHSWFLGLTFLIFGVSYDTARLLSLFFFYGSIIVIYLISLNMDRKRGWLIGIISSGFFILSPVVLNFGTNCMLEMMGICISLLAIYVYLLALDKKRLSYYLLLGVILSLALLTKYEFAALLAPVIFFSALWELVEKYRKIKSMEPGELKSQKKIRAFAVNKKKEMVWLAKNWFYRYGLVFMVVALVGITWVLLPPVERKLGLIAFKWNIASLKSDAPFAFLPRFTFYIKSLFIDYNLSFVLGSLMLLSLPIAFIKDYKRIKVRLLILAVIIPYIILSAIIEHQEHRLFLTIAPFLFILTGYITLKIFEWIKSRTGYFRKVWIITGLFLLILMFYEFYIYFPKILNHAYNYYGIVNKPFEEKKENLKDVLDFFHEKIPREASISSLIIGQHLTPYTQIFHFRDWKAPYFGPFMINHPYFLNSAYFISLKVEKDSPYYESFKDTGDGLNKLNKWNNYLETQLEERSINIFADKYFKDLKLKALIYRNLKT</sequence>
<organism evidence="10 11">
    <name type="scientific">candidate division WOR-1 bacterium DG_54_3</name>
    <dbReference type="NCBI Taxonomy" id="1703775"/>
    <lineage>
        <taxon>Bacteria</taxon>
        <taxon>Bacillati</taxon>
        <taxon>Saganbacteria</taxon>
    </lineage>
</organism>
<dbReference type="InterPro" id="IPR038731">
    <property type="entry name" value="RgtA/B/C-like"/>
</dbReference>
<keyword evidence="6 8" id="KW-1133">Transmembrane helix</keyword>
<keyword evidence="7 8" id="KW-0472">Membrane</keyword>
<evidence type="ECO:0000256" key="4">
    <source>
        <dbReference type="ARBA" id="ARBA00022679"/>
    </source>
</evidence>
<feature type="transmembrane region" description="Helical" evidence="8">
    <location>
        <begin position="308"/>
        <end position="328"/>
    </location>
</feature>
<comment type="caution">
    <text evidence="10">The sequence shown here is derived from an EMBL/GenBank/DDBJ whole genome shotgun (WGS) entry which is preliminary data.</text>
</comment>
<feature type="domain" description="Glycosyltransferase RgtA/B/C/D-like" evidence="9">
    <location>
        <begin position="72"/>
        <end position="205"/>
    </location>
</feature>
<keyword evidence="2" id="KW-1003">Cell membrane</keyword>
<keyword evidence="4" id="KW-0808">Transferase</keyword>
<evidence type="ECO:0000256" key="2">
    <source>
        <dbReference type="ARBA" id="ARBA00022475"/>
    </source>
</evidence>
<dbReference type="Pfam" id="PF13231">
    <property type="entry name" value="PMT_2"/>
    <property type="match status" value="1"/>
</dbReference>
<keyword evidence="5 8" id="KW-0812">Transmembrane</keyword>
<feature type="transmembrane region" description="Helical" evidence="8">
    <location>
        <begin position="95"/>
        <end position="115"/>
    </location>
</feature>
<dbReference type="PANTHER" id="PTHR33908:SF11">
    <property type="entry name" value="MEMBRANE PROTEIN"/>
    <property type="match status" value="1"/>
</dbReference>
<dbReference type="GO" id="GO:0016763">
    <property type="term" value="F:pentosyltransferase activity"/>
    <property type="evidence" value="ECO:0007669"/>
    <property type="project" value="TreeGrafter"/>
</dbReference>
<protein>
    <recommendedName>
        <fullName evidence="9">Glycosyltransferase RgtA/B/C/D-like domain-containing protein</fullName>
    </recommendedName>
</protein>
<accession>A0A0S7Y4U4</accession>
<dbReference type="AlphaFoldDB" id="A0A0S7Y4U4"/>
<evidence type="ECO:0000259" key="9">
    <source>
        <dbReference type="Pfam" id="PF13231"/>
    </source>
</evidence>
<dbReference type="EMBL" id="LIZX01000014">
    <property type="protein sequence ID" value="KPJ69774.1"/>
    <property type="molecule type" value="Genomic_DNA"/>
</dbReference>
<evidence type="ECO:0000256" key="8">
    <source>
        <dbReference type="SAM" id="Phobius"/>
    </source>
</evidence>
<proteinExistence type="predicted"/>
<evidence type="ECO:0000256" key="7">
    <source>
        <dbReference type="ARBA" id="ARBA00023136"/>
    </source>
</evidence>
<feature type="transmembrane region" description="Helical" evidence="8">
    <location>
        <begin position="359"/>
        <end position="380"/>
    </location>
</feature>
<dbReference type="GO" id="GO:0009103">
    <property type="term" value="P:lipopolysaccharide biosynthetic process"/>
    <property type="evidence" value="ECO:0007669"/>
    <property type="project" value="UniProtKB-ARBA"/>
</dbReference>
<feature type="transmembrane region" description="Helical" evidence="8">
    <location>
        <begin position="148"/>
        <end position="165"/>
    </location>
</feature>
<comment type="subcellular location">
    <subcellularLocation>
        <location evidence="1">Cell membrane</location>
        <topology evidence="1">Multi-pass membrane protein</topology>
    </subcellularLocation>
</comment>
<keyword evidence="3" id="KW-0328">Glycosyltransferase</keyword>
<evidence type="ECO:0000313" key="10">
    <source>
        <dbReference type="EMBL" id="KPJ69774.1"/>
    </source>
</evidence>
<name>A0A0S7Y4U4_UNCSA</name>
<feature type="transmembrane region" description="Helical" evidence="8">
    <location>
        <begin position="335"/>
        <end position="353"/>
    </location>
</feature>
<feature type="transmembrane region" description="Helical" evidence="8">
    <location>
        <begin position="171"/>
        <end position="204"/>
    </location>
</feature>